<name>A0A0Q4B5J9_9BACT</name>
<dbReference type="PANTHER" id="PTHR43673:SF10">
    <property type="entry name" value="NADH DEHYDROGENASE_NAD(P)H NITROREDUCTASE XCC3605-RELATED"/>
    <property type="match status" value="1"/>
</dbReference>
<evidence type="ECO:0000313" key="5">
    <source>
        <dbReference type="Proteomes" id="UP000054172"/>
    </source>
</evidence>
<dbReference type="AlphaFoldDB" id="A0A0Q4B5J9"/>
<reference evidence="4" key="1">
    <citation type="submission" date="2015-08" db="EMBL/GenBank/DDBJ databases">
        <title>Candidatus Bacteriodes Periocalifornicus.</title>
        <authorList>
            <person name="McLean J.S."/>
            <person name="Kelley S."/>
        </authorList>
    </citation>
    <scope>NUCLEOTIDE SEQUENCE [LARGE SCALE GENOMIC DNA]</scope>
    <source>
        <strain evidence="4">12B</strain>
    </source>
</reference>
<evidence type="ECO:0000256" key="2">
    <source>
        <dbReference type="ARBA" id="ARBA00023002"/>
    </source>
</evidence>
<dbReference type="Gene3D" id="3.40.109.10">
    <property type="entry name" value="NADH Oxidase"/>
    <property type="match status" value="1"/>
</dbReference>
<dbReference type="InterPro" id="IPR023312">
    <property type="entry name" value="Put_nitroreductase_C_bac"/>
</dbReference>
<evidence type="ECO:0000313" key="4">
    <source>
        <dbReference type="EMBL" id="KQM09154.1"/>
    </source>
</evidence>
<gene>
    <name evidence="4" type="ORF">AL399_03435</name>
</gene>
<dbReference type="InterPro" id="IPR029479">
    <property type="entry name" value="Nitroreductase"/>
</dbReference>
<evidence type="ECO:0000259" key="3">
    <source>
        <dbReference type="Pfam" id="PF00881"/>
    </source>
</evidence>
<proteinExistence type="inferred from homology"/>
<feature type="domain" description="Nitroreductase" evidence="3">
    <location>
        <begin position="95"/>
        <end position="147"/>
    </location>
</feature>
<feature type="domain" description="Nitroreductase" evidence="3">
    <location>
        <begin position="10"/>
        <end position="56"/>
    </location>
</feature>
<comment type="caution">
    <text evidence="4">The sequence shown here is derived from an EMBL/GenBank/DDBJ whole genome shotgun (WGS) entry which is preliminary data.</text>
</comment>
<comment type="similarity">
    <text evidence="1">Belongs to the nitroreductase family.</text>
</comment>
<dbReference type="Gene3D" id="2.20.180.10">
    <property type="entry name" value="putative fmn-dependent nitroreductase like domains"/>
    <property type="match status" value="1"/>
</dbReference>
<protein>
    <submittedName>
        <fullName evidence="4">Nitroreductase</fullName>
    </submittedName>
</protein>
<dbReference type="SUPFAM" id="SSF55469">
    <property type="entry name" value="FMN-dependent nitroreductase-like"/>
    <property type="match status" value="1"/>
</dbReference>
<dbReference type="EMBL" id="LIIK01000011">
    <property type="protein sequence ID" value="KQM09154.1"/>
    <property type="molecule type" value="Genomic_DNA"/>
</dbReference>
<dbReference type="CDD" id="cd02062">
    <property type="entry name" value="Nitro_FMN_reductase"/>
    <property type="match status" value="1"/>
</dbReference>
<sequence length="187" mass="20225">MLKDLIYTSRSFRRFAQEPPVSLGQLRELVDLARMSPSAGNKQALRFALITDPALRGQVFGTLGWAAYLAHWAGPAEGERPTGYIAIVEEGTVHPLDAGIAAQSMMLGAVEMGLGGCMIATVKRSELSGILGLSEGQKIPLVLALGKPIERVECVPLQPGGDVKYYREGGVHYVPKRALEELIILER</sequence>
<dbReference type="STRING" id="1702214.AL399_03435"/>
<dbReference type="Proteomes" id="UP000054172">
    <property type="component" value="Unassembled WGS sequence"/>
</dbReference>
<dbReference type="Pfam" id="PF00881">
    <property type="entry name" value="Nitroreductase"/>
    <property type="match status" value="2"/>
</dbReference>
<dbReference type="PANTHER" id="PTHR43673">
    <property type="entry name" value="NAD(P)H NITROREDUCTASE YDGI-RELATED"/>
    <property type="match status" value="1"/>
</dbReference>
<keyword evidence="5" id="KW-1185">Reference proteome</keyword>
<dbReference type="GO" id="GO:0016491">
    <property type="term" value="F:oxidoreductase activity"/>
    <property type="evidence" value="ECO:0007669"/>
    <property type="project" value="UniProtKB-KW"/>
</dbReference>
<accession>A0A0Q4B5J9</accession>
<dbReference type="PATRIC" id="fig|1702214.3.peg.1202"/>
<keyword evidence="2" id="KW-0560">Oxidoreductase</keyword>
<evidence type="ECO:0000256" key="1">
    <source>
        <dbReference type="ARBA" id="ARBA00007118"/>
    </source>
</evidence>
<organism evidence="4 5">
    <name type="scientific">Candidatus [Bacteroides] periocalifornicus</name>
    <dbReference type="NCBI Taxonomy" id="1702214"/>
    <lineage>
        <taxon>Bacteria</taxon>
        <taxon>Pseudomonadati</taxon>
        <taxon>Bacteroidota</taxon>
    </lineage>
</organism>
<dbReference type="InterPro" id="IPR000415">
    <property type="entry name" value="Nitroreductase-like"/>
</dbReference>